<feature type="signal peptide" evidence="1">
    <location>
        <begin position="1"/>
        <end position="19"/>
    </location>
</feature>
<evidence type="ECO:0000256" key="1">
    <source>
        <dbReference type="SAM" id="SignalP"/>
    </source>
</evidence>
<comment type="caution">
    <text evidence="2">The sequence shown here is derived from an EMBL/GenBank/DDBJ whole genome shotgun (WGS) entry which is preliminary data.</text>
</comment>
<evidence type="ECO:0008006" key="4">
    <source>
        <dbReference type="Google" id="ProtNLM"/>
    </source>
</evidence>
<organism evidence="2 3">
    <name type="scientific">Candidatus Colimorpha enterica</name>
    <dbReference type="NCBI Taxonomy" id="3083063"/>
    <lineage>
        <taxon>Bacteria</taxon>
        <taxon>Pseudomonadati</taxon>
        <taxon>Bacteroidota</taxon>
        <taxon>Bacteroidia</taxon>
        <taxon>Bacteroidales</taxon>
        <taxon>Candidatus Colimorpha</taxon>
    </lineage>
</organism>
<protein>
    <recommendedName>
        <fullName evidence="4">Lipoprotein</fullName>
    </recommendedName>
</protein>
<reference evidence="2 3" key="1">
    <citation type="submission" date="2022-03" db="EMBL/GenBank/DDBJ databases">
        <title>Metagenome-assembled genomes from swine fecal metagenomes.</title>
        <authorList>
            <person name="Holman D.B."/>
            <person name="Kommadath A."/>
        </authorList>
    </citation>
    <scope>NUCLEOTIDE SEQUENCE [LARGE SCALE GENOMIC DNA]</scope>
    <source>
        <strain evidence="2">SUG147</strain>
    </source>
</reference>
<dbReference type="Proteomes" id="UP001139365">
    <property type="component" value="Unassembled WGS sequence"/>
</dbReference>
<proteinExistence type="predicted"/>
<accession>A0AAE3FH39</accession>
<dbReference type="EMBL" id="JALEMU010000133">
    <property type="protein sequence ID" value="MCI5756306.1"/>
    <property type="molecule type" value="Genomic_DNA"/>
</dbReference>
<evidence type="ECO:0000313" key="2">
    <source>
        <dbReference type="EMBL" id="MCI5756306.1"/>
    </source>
</evidence>
<sequence length="180" mass="20481">MIRFRKILTVAAAVLSVLALLSSCGEEKPQSGSLPDSNFTGYYPDFLNPEYGDGYVVSDDITAKTDSEKYRVSDDTIVVTLTSETPNLPIWCLRHPALEKKNGDKWELLPMSEKVFNDAFYDTGWRGYMKEWGSEDQCMTQDLKLKKSDMYREWGPGEYRAVVFLGANNVAYAEFQITDR</sequence>
<evidence type="ECO:0000313" key="3">
    <source>
        <dbReference type="Proteomes" id="UP001139365"/>
    </source>
</evidence>
<gene>
    <name evidence="2" type="ORF">MR241_08460</name>
</gene>
<feature type="chain" id="PRO_5042054420" description="Lipoprotein" evidence="1">
    <location>
        <begin position="20"/>
        <end position="180"/>
    </location>
</feature>
<name>A0AAE3FH39_9BACT</name>
<keyword evidence="1" id="KW-0732">Signal</keyword>
<dbReference type="AlphaFoldDB" id="A0AAE3FH39"/>
<dbReference type="PROSITE" id="PS51257">
    <property type="entry name" value="PROKAR_LIPOPROTEIN"/>
    <property type="match status" value="1"/>
</dbReference>